<keyword evidence="7" id="KW-0694">RNA-binding</keyword>
<dbReference type="AlphaFoldDB" id="A0A8C2MDS6"/>
<evidence type="ECO:0000256" key="2">
    <source>
        <dbReference type="ARBA" id="ARBA00004642"/>
    </source>
</evidence>
<dbReference type="Pfam" id="PF07078">
    <property type="entry name" value="FYTT"/>
    <property type="match status" value="1"/>
</dbReference>
<dbReference type="Ensembl" id="ENSCGRT00001021444.1">
    <property type="protein sequence ID" value="ENSCGRP00001017200.1"/>
    <property type="gene ID" value="ENSCGRG00001017304.1"/>
</dbReference>
<dbReference type="OMA" id="QLHINSV"/>
<evidence type="ECO:0000256" key="5">
    <source>
        <dbReference type="ARBA" id="ARBA00022448"/>
    </source>
</evidence>
<evidence type="ECO:0000256" key="3">
    <source>
        <dbReference type="ARBA" id="ARBA00010722"/>
    </source>
</evidence>
<organism evidence="10 11">
    <name type="scientific">Cricetulus griseus</name>
    <name type="common">Chinese hamster</name>
    <name type="synonym">Cricetulus barabensis griseus</name>
    <dbReference type="NCBI Taxonomy" id="10029"/>
    <lineage>
        <taxon>Eukaryota</taxon>
        <taxon>Metazoa</taxon>
        <taxon>Chordata</taxon>
        <taxon>Craniata</taxon>
        <taxon>Vertebrata</taxon>
        <taxon>Euteleostomi</taxon>
        <taxon>Mammalia</taxon>
        <taxon>Eutheria</taxon>
        <taxon>Euarchontoglires</taxon>
        <taxon>Glires</taxon>
        <taxon>Rodentia</taxon>
        <taxon>Myomorpha</taxon>
        <taxon>Muroidea</taxon>
        <taxon>Cricetidae</taxon>
        <taxon>Cricetinae</taxon>
        <taxon>Cricetulus</taxon>
    </lineage>
</organism>
<accession>A0A8C2MDS6</accession>
<evidence type="ECO:0000256" key="7">
    <source>
        <dbReference type="ARBA" id="ARBA00022884"/>
    </source>
</evidence>
<dbReference type="InterPro" id="IPR009782">
    <property type="entry name" value="FYTTD1"/>
</dbReference>
<evidence type="ECO:0000256" key="8">
    <source>
        <dbReference type="ARBA" id="ARBA00023242"/>
    </source>
</evidence>
<dbReference type="GO" id="GO:0006406">
    <property type="term" value="P:mRNA export from nucleus"/>
    <property type="evidence" value="ECO:0007669"/>
    <property type="project" value="InterPro"/>
</dbReference>
<evidence type="ECO:0000313" key="10">
    <source>
        <dbReference type="Ensembl" id="ENSCGRP00001017200.1"/>
    </source>
</evidence>
<evidence type="ECO:0000256" key="6">
    <source>
        <dbReference type="ARBA" id="ARBA00022816"/>
    </source>
</evidence>
<comment type="similarity">
    <text evidence="3">Belongs to the UIF family.</text>
</comment>
<evidence type="ECO:0000313" key="11">
    <source>
        <dbReference type="Proteomes" id="UP000694386"/>
    </source>
</evidence>
<dbReference type="GO" id="GO:0003729">
    <property type="term" value="F:mRNA binding"/>
    <property type="evidence" value="ECO:0007669"/>
    <property type="project" value="InterPro"/>
</dbReference>
<reference evidence="10" key="1">
    <citation type="submission" date="2025-08" db="UniProtKB">
        <authorList>
            <consortium name="Ensembl"/>
        </authorList>
    </citation>
    <scope>IDENTIFICATION</scope>
</reference>
<evidence type="ECO:0000256" key="4">
    <source>
        <dbReference type="ARBA" id="ARBA00020622"/>
    </source>
</evidence>
<dbReference type="PANTHER" id="PTHR21038:SF2">
    <property type="entry name" value="UAP56-INTERACTING FACTOR"/>
    <property type="match status" value="1"/>
</dbReference>
<dbReference type="PANTHER" id="PTHR21038">
    <property type="entry name" value="40-2-3 PROTEIN-RELATED"/>
    <property type="match status" value="1"/>
</dbReference>
<dbReference type="Proteomes" id="UP000694386">
    <property type="component" value="Unplaced"/>
</dbReference>
<dbReference type="GO" id="GO:0016607">
    <property type="term" value="C:nuclear speck"/>
    <property type="evidence" value="ECO:0007669"/>
    <property type="project" value="UniProtKB-SubCell"/>
</dbReference>
<protein>
    <recommendedName>
        <fullName evidence="4">UAP56-interacting factor</fullName>
    </recommendedName>
    <alternativeName>
        <fullName evidence="9">Forty-two-three domain-containing protein 1</fullName>
    </alternativeName>
</protein>
<comment type="subcellular location">
    <subcellularLocation>
        <location evidence="1">Nucleus speckle</location>
    </subcellularLocation>
    <subcellularLocation>
        <location evidence="2">Nucleus</location>
        <location evidence="2">Nucleoplasm</location>
    </subcellularLocation>
</comment>
<keyword evidence="6" id="KW-0509">mRNA transport</keyword>
<name>A0A8C2MDS6_CRIGR</name>
<evidence type="ECO:0000256" key="1">
    <source>
        <dbReference type="ARBA" id="ARBA00004324"/>
    </source>
</evidence>
<proteinExistence type="inferred from homology"/>
<reference evidence="10" key="2">
    <citation type="submission" date="2025-09" db="UniProtKB">
        <authorList>
            <consortium name="Ensembl"/>
        </authorList>
    </citation>
    <scope>IDENTIFICATION</scope>
</reference>
<keyword evidence="8" id="KW-0539">Nucleus</keyword>
<evidence type="ECO:0000256" key="9">
    <source>
        <dbReference type="ARBA" id="ARBA00030067"/>
    </source>
</evidence>
<sequence>INRLKVQAQLNTEQPLDDMVAKRTRQWPTSTTNVRILTVSIDSPGAVLCPVPQKPLLARTAQSKVKKVPKDVPLQLHINSVGKQTGMTFNESFGILKEQRATLTFNKGGSCFVTVG</sequence>
<keyword evidence="5" id="KW-0813">Transport</keyword>